<dbReference type="GO" id="GO:0004672">
    <property type="term" value="F:protein kinase activity"/>
    <property type="evidence" value="ECO:0007669"/>
    <property type="project" value="InterPro"/>
</dbReference>
<sequence length="335" mass="39092">MSNTQSQFNGPENEVTTTTTTTASSSPKRMNELTELIIDSHYRLIKQIYSGTFSDIYMGEHIQTGEKIAAKLESIKCRIPLLQIEHRFYRKLFGEIGIPFIMFYGQCDQHTVLVMPLLGPSLESVFDMCKRQFSMKTILYIAIQLLTRFETIHRHGIVFRDVHTENFLLGVEDKINVIHVIDFALAKSFVDETTGKHISLKTQTNRYVGTIRFLSLNGHRGCEQSRRDDLESIGYILLYFLKQGKLPWSGLRKLAGKVRYQKIYEYKSSIPIETLFHGFPIEFTNYLRYVRALEFEDEPNYQYMQTLFINLFQRENYRDDGSYDWSNRLTTGLTS</sequence>
<dbReference type="InterPro" id="IPR000719">
    <property type="entry name" value="Prot_kinase_dom"/>
</dbReference>
<dbReference type="SMART" id="SM00220">
    <property type="entry name" value="S_TKc"/>
    <property type="match status" value="1"/>
</dbReference>
<comment type="caution">
    <text evidence="3">The sequence shown here is derived from an EMBL/GenBank/DDBJ whole genome shotgun (WGS) entry which is preliminary data.</text>
</comment>
<proteinExistence type="predicted"/>
<feature type="region of interest" description="Disordered" evidence="1">
    <location>
        <begin position="1"/>
        <end position="28"/>
    </location>
</feature>
<evidence type="ECO:0000259" key="2">
    <source>
        <dbReference type="PROSITE" id="PS50011"/>
    </source>
</evidence>
<dbReference type="GO" id="GO:0005524">
    <property type="term" value="F:ATP binding"/>
    <property type="evidence" value="ECO:0007669"/>
    <property type="project" value="InterPro"/>
</dbReference>
<dbReference type="Pfam" id="PF00069">
    <property type="entry name" value="Pkinase"/>
    <property type="match status" value="1"/>
</dbReference>
<evidence type="ECO:0000256" key="1">
    <source>
        <dbReference type="SAM" id="MobiDB-lite"/>
    </source>
</evidence>
<accession>A0A9Q0RPZ0</accession>
<keyword evidence="4" id="KW-1185">Reference proteome</keyword>
<feature type="compositionally biased region" description="Polar residues" evidence="1">
    <location>
        <begin position="1"/>
        <end position="10"/>
    </location>
</feature>
<dbReference type="Proteomes" id="UP001142055">
    <property type="component" value="Chromosome 2"/>
</dbReference>
<name>A0A9Q0RPZ0_BLOTA</name>
<dbReference type="PANTHER" id="PTHR11909">
    <property type="entry name" value="CASEIN KINASE-RELATED"/>
    <property type="match status" value="1"/>
</dbReference>
<dbReference type="InterPro" id="IPR011009">
    <property type="entry name" value="Kinase-like_dom_sf"/>
</dbReference>
<dbReference type="SUPFAM" id="SSF56112">
    <property type="entry name" value="Protein kinase-like (PK-like)"/>
    <property type="match status" value="1"/>
</dbReference>
<dbReference type="InterPro" id="IPR050235">
    <property type="entry name" value="CK1_Ser-Thr_kinase"/>
</dbReference>
<dbReference type="CDD" id="cd14016">
    <property type="entry name" value="STKc_CK1"/>
    <property type="match status" value="1"/>
</dbReference>
<evidence type="ECO:0000313" key="3">
    <source>
        <dbReference type="EMBL" id="KAJ6221366.1"/>
    </source>
</evidence>
<dbReference type="Gene3D" id="1.10.510.10">
    <property type="entry name" value="Transferase(Phosphotransferase) domain 1"/>
    <property type="match status" value="1"/>
</dbReference>
<organism evidence="3 4">
    <name type="scientific">Blomia tropicalis</name>
    <name type="common">Mite</name>
    <dbReference type="NCBI Taxonomy" id="40697"/>
    <lineage>
        <taxon>Eukaryota</taxon>
        <taxon>Metazoa</taxon>
        <taxon>Ecdysozoa</taxon>
        <taxon>Arthropoda</taxon>
        <taxon>Chelicerata</taxon>
        <taxon>Arachnida</taxon>
        <taxon>Acari</taxon>
        <taxon>Acariformes</taxon>
        <taxon>Sarcoptiformes</taxon>
        <taxon>Astigmata</taxon>
        <taxon>Glycyphagoidea</taxon>
        <taxon>Echimyopodidae</taxon>
        <taxon>Blomia</taxon>
    </lineage>
</organism>
<feature type="domain" description="Protein kinase" evidence="2">
    <location>
        <begin position="42"/>
        <end position="309"/>
    </location>
</feature>
<dbReference type="EMBL" id="JAPWDV010000002">
    <property type="protein sequence ID" value="KAJ6221366.1"/>
    <property type="molecule type" value="Genomic_DNA"/>
</dbReference>
<reference evidence="3" key="1">
    <citation type="submission" date="2022-12" db="EMBL/GenBank/DDBJ databases">
        <title>Genome assemblies of Blomia tropicalis.</title>
        <authorList>
            <person name="Cui Y."/>
        </authorList>
    </citation>
    <scope>NUCLEOTIDE SEQUENCE</scope>
    <source>
        <tissue evidence="3">Adult mites</tissue>
    </source>
</reference>
<dbReference type="AlphaFoldDB" id="A0A9Q0RPZ0"/>
<gene>
    <name evidence="3" type="ORF">RDWZM_007178</name>
</gene>
<dbReference type="PROSITE" id="PS50011">
    <property type="entry name" value="PROTEIN_KINASE_DOM"/>
    <property type="match status" value="1"/>
</dbReference>
<protein>
    <recommendedName>
        <fullName evidence="2">Protein kinase domain-containing protein</fullName>
    </recommendedName>
</protein>
<evidence type="ECO:0000313" key="4">
    <source>
        <dbReference type="Proteomes" id="UP001142055"/>
    </source>
</evidence>